<name>A0A914EM72_9BILA</name>
<feature type="compositionally biased region" description="Pro residues" evidence="1">
    <location>
        <begin position="232"/>
        <end position="243"/>
    </location>
</feature>
<feature type="compositionally biased region" description="Polar residues" evidence="1">
    <location>
        <begin position="197"/>
        <end position="218"/>
    </location>
</feature>
<reference evidence="3" key="1">
    <citation type="submission" date="2022-11" db="UniProtKB">
        <authorList>
            <consortium name="WormBaseParasite"/>
        </authorList>
    </citation>
    <scope>IDENTIFICATION</scope>
</reference>
<feature type="compositionally biased region" description="Low complexity" evidence="1">
    <location>
        <begin position="22"/>
        <end position="42"/>
    </location>
</feature>
<feature type="compositionally biased region" description="Pro residues" evidence="1">
    <location>
        <begin position="118"/>
        <end position="128"/>
    </location>
</feature>
<protein>
    <submittedName>
        <fullName evidence="3">Uncharacterized protein</fullName>
    </submittedName>
</protein>
<feature type="compositionally biased region" description="Basic and acidic residues" evidence="1">
    <location>
        <begin position="88"/>
        <end position="100"/>
    </location>
</feature>
<feature type="compositionally biased region" description="Polar residues" evidence="1">
    <location>
        <begin position="1"/>
        <end position="12"/>
    </location>
</feature>
<dbReference type="AlphaFoldDB" id="A0A914EM72"/>
<evidence type="ECO:0000313" key="2">
    <source>
        <dbReference type="Proteomes" id="UP000887540"/>
    </source>
</evidence>
<proteinExistence type="predicted"/>
<feature type="region of interest" description="Disordered" evidence="1">
    <location>
        <begin position="1"/>
        <end position="347"/>
    </location>
</feature>
<dbReference type="Proteomes" id="UP000887540">
    <property type="component" value="Unplaced"/>
</dbReference>
<dbReference type="WBParaSite" id="ACRNAN_scaffold8707.g24531.t1">
    <property type="protein sequence ID" value="ACRNAN_scaffold8707.g24531.t1"/>
    <property type="gene ID" value="ACRNAN_scaffold8707.g24531"/>
</dbReference>
<keyword evidence="2" id="KW-1185">Reference proteome</keyword>
<sequence length="347" mass="37403">MDSSTASPTSATKVVLRLPKLKPSGAGSSSTSKTSVASSTPTEPIARLSSGAPPSRKATSTFKTSEGRATPSSQSSIKHKSLGATLTSEEKRANKRKGDTRSSQGGAKEAKIPKKSPAEPPTTFPPTPQTLGFTTVGMASLKNFKIPKVQEDKPESPVTTVPPPSVTTTSATSSQESRPIVEPRDNIRPSQPPNPTGHFQQFPFNPPSNLGLPSSNFNIRRPAQPRSILKNAPPPDFGNPNMPPYRATTPTQQRKPFVNEPPPRGSFRGQPPVARPPNFNPPAREKALSMGVGGWMPILNPQQPYQTSSKERPNYSNQPVERDKSDQFSREVKDDSPSEQLQIDESE</sequence>
<evidence type="ECO:0000313" key="3">
    <source>
        <dbReference type="WBParaSite" id="ACRNAN_scaffold8707.g24531.t1"/>
    </source>
</evidence>
<feature type="compositionally biased region" description="Basic and acidic residues" evidence="1">
    <location>
        <begin position="320"/>
        <end position="336"/>
    </location>
</feature>
<feature type="compositionally biased region" description="Polar residues" evidence="1">
    <location>
        <begin position="300"/>
        <end position="319"/>
    </location>
</feature>
<accession>A0A914EM72</accession>
<organism evidence="2 3">
    <name type="scientific">Acrobeloides nanus</name>
    <dbReference type="NCBI Taxonomy" id="290746"/>
    <lineage>
        <taxon>Eukaryota</taxon>
        <taxon>Metazoa</taxon>
        <taxon>Ecdysozoa</taxon>
        <taxon>Nematoda</taxon>
        <taxon>Chromadorea</taxon>
        <taxon>Rhabditida</taxon>
        <taxon>Tylenchina</taxon>
        <taxon>Cephalobomorpha</taxon>
        <taxon>Cephaloboidea</taxon>
        <taxon>Cephalobidae</taxon>
        <taxon>Acrobeloides</taxon>
    </lineage>
</organism>
<evidence type="ECO:0000256" key="1">
    <source>
        <dbReference type="SAM" id="MobiDB-lite"/>
    </source>
</evidence>